<dbReference type="InterPro" id="IPR023214">
    <property type="entry name" value="HAD_sf"/>
</dbReference>
<accession>A0A4W4EB09</accession>
<dbReference type="CDD" id="cd04305">
    <property type="entry name" value="HAD_Neu5Ac-Pase_like"/>
    <property type="match status" value="1"/>
</dbReference>
<dbReference type="RefSeq" id="XP_026869971.2">
    <property type="nucleotide sequence ID" value="XM_027014170.2"/>
</dbReference>
<keyword evidence="3" id="KW-0460">Magnesium</keyword>
<gene>
    <name evidence="4" type="primary">NANP</name>
</gene>
<dbReference type="NCBIfam" id="TIGR02253">
    <property type="entry name" value="CTE7"/>
    <property type="match status" value="1"/>
</dbReference>
<evidence type="ECO:0000256" key="2">
    <source>
        <dbReference type="ARBA" id="ARBA00022801"/>
    </source>
</evidence>
<reference evidence="4" key="3">
    <citation type="submission" date="2020-05" db="EMBL/GenBank/DDBJ databases">
        <title>Electrophorus electricus (electric eel) genome, fEleEle1, primary haplotype.</title>
        <authorList>
            <person name="Myers G."/>
            <person name="Meyer A."/>
            <person name="Fedrigo O."/>
            <person name="Formenti G."/>
            <person name="Rhie A."/>
            <person name="Tracey A."/>
            <person name="Sims Y."/>
            <person name="Jarvis E.D."/>
        </authorList>
    </citation>
    <scope>NUCLEOTIDE SEQUENCE [LARGE SCALE GENOMIC DNA]</scope>
</reference>
<dbReference type="Pfam" id="PF00702">
    <property type="entry name" value="Hydrolase"/>
    <property type="match status" value="1"/>
</dbReference>
<evidence type="ECO:0000313" key="4">
    <source>
        <dbReference type="Ensembl" id="ENSEEEP00000009115.2"/>
    </source>
</evidence>
<dbReference type="InterPro" id="IPR011950">
    <property type="entry name" value="HAD-SF_hydro_IA_CTE7"/>
</dbReference>
<protein>
    <recommendedName>
        <fullName evidence="6">N-acetylneuraminic acid phosphatase</fullName>
    </recommendedName>
</protein>
<dbReference type="SUPFAM" id="SSF56784">
    <property type="entry name" value="HAD-like"/>
    <property type="match status" value="1"/>
</dbReference>
<evidence type="ECO:0000256" key="1">
    <source>
        <dbReference type="ARBA" id="ARBA00001946"/>
    </source>
</evidence>
<organism evidence="4 5">
    <name type="scientific">Electrophorus electricus</name>
    <name type="common">Electric eel</name>
    <name type="synonym">Gymnotus electricus</name>
    <dbReference type="NCBI Taxonomy" id="8005"/>
    <lineage>
        <taxon>Eukaryota</taxon>
        <taxon>Metazoa</taxon>
        <taxon>Chordata</taxon>
        <taxon>Craniata</taxon>
        <taxon>Vertebrata</taxon>
        <taxon>Euteleostomi</taxon>
        <taxon>Actinopterygii</taxon>
        <taxon>Neopterygii</taxon>
        <taxon>Teleostei</taxon>
        <taxon>Ostariophysi</taxon>
        <taxon>Gymnotiformes</taxon>
        <taxon>Gymnotoidei</taxon>
        <taxon>Gymnotidae</taxon>
        <taxon>Electrophorus</taxon>
    </lineage>
</organism>
<dbReference type="Ensembl" id="ENSEEET00000009232.2">
    <property type="protein sequence ID" value="ENSEEEP00000009115.2"/>
    <property type="gene ID" value="ENSEEEG00000004697.2"/>
</dbReference>
<dbReference type="SFLD" id="SFLDS00003">
    <property type="entry name" value="Haloacid_Dehalogenase"/>
    <property type="match status" value="1"/>
</dbReference>
<evidence type="ECO:0000313" key="5">
    <source>
        <dbReference type="Proteomes" id="UP000314983"/>
    </source>
</evidence>
<dbReference type="InterPro" id="IPR051400">
    <property type="entry name" value="HAD-like_hydrolase"/>
</dbReference>
<evidence type="ECO:0008006" key="6">
    <source>
        <dbReference type="Google" id="ProtNLM"/>
    </source>
</evidence>
<dbReference type="Proteomes" id="UP000314983">
    <property type="component" value="Chromosome 11"/>
</dbReference>
<dbReference type="AlphaFoldDB" id="A0A4W4EB09"/>
<dbReference type="SFLD" id="SFLDG01135">
    <property type="entry name" value="C1.5.6:_HAD__Beta-PGM__Phospha"/>
    <property type="match status" value="1"/>
</dbReference>
<name>A0A4W4EB09_ELEEL</name>
<proteinExistence type="predicted"/>
<comment type="cofactor">
    <cofactor evidence="1">
        <name>Mg(2+)</name>
        <dbReference type="ChEBI" id="CHEBI:18420"/>
    </cofactor>
</comment>
<reference evidence="4" key="5">
    <citation type="submission" date="2025-09" db="UniProtKB">
        <authorList>
            <consortium name="Ensembl"/>
        </authorList>
    </citation>
    <scope>IDENTIFICATION</scope>
</reference>
<dbReference type="GeneTree" id="ENSGT00390000003094"/>
<dbReference type="PANTHER" id="PTHR46470:SF3">
    <property type="entry name" value="N-ACYLNEURAMINATE-9-PHOSPHATASE"/>
    <property type="match status" value="1"/>
</dbReference>
<reference evidence="5" key="1">
    <citation type="journal article" date="2014" name="Science">
        <title>Nonhuman genetics. Genomic basis for the convergent evolution of electric organs.</title>
        <authorList>
            <person name="Gallant J.R."/>
            <person name="Traeger L.L."/>
            <person name="Volkening J.D."/>
            <person name="Moffett H."/>
            <person name="Chen P.H."/>
            <person name="Novina C.D."/>
            <person name="Phillips G.N.Jr."/>
            <person name="Anand R."/>
            <person name="Wells G.B."/>
            <person name="Pinch M."/>
            <person name="Guth R."/>
            <person name="Unguez G.A."/>
            <person name="Albert J.S."/>
            <person name="Zakon H.H."/>
            <person name="Samanta M.P."/>
            <person name="Sussman M.R."/>
        </authorList>
    </citation>
    <scope>NUCLEOTIDE SEQUENCE [LARGE SCALE GENOMIC DNA]</scope>
</reference>
<evidence type="ECO:0000256" key="3">
    <source>
        <dbReference type="ARBA" id="ARBA00022842"/>
    </source>
</evidence>
<reference evidence="5" key="2">
    <citation type="journal article" date="2017" name="Sci. Adv.">
        <title>A tail of two voltages: Proteomic comparison of the three electric organs of the electric eel.</title>
        <authorList>
            <person name="Traeger L.L."/>
            <person name="Sabat G."/>
            <person name="Barrett-Wilt G.A."/>
            <person name="Wells G.B."/>
            <person name="Sussman M.R."/>
        </authorList>
    </citation>
    <scope>NUCLEOTIDE SEQUENCE [LARGE SCALE GENOMIC DNA]</scope>
</reference>
<dbReference type="Gene3D" id="1.20.120.710">
    <property type="entry name" value="Haloacid dehalogenase hydrolase-like domain"/>
    <property type="match status" value="1"/>
</dbReference>
<sequence length="263" mass="28993">MLCIRVIFLGSNDVDSLRKTHVSMEKRKISAIVFDLDNTLVDTAGSGQVAFKKVCELLKGKVEHANVDDICKRFTQKLLTEVFDPSGDRSIDEVRINHWQDALHESTVDPSQGLASDCYYTWKTTRLQTLALSPEVLALLEELRSSYKLLLLTNGDTQTQREKIEAVRCEGLFNSVVVGGEHAEQKPAASIFTHCFELLGVEPQDCVMVGDSLDTDVQGGFNAGVRATVWINKGGRAPPENAAKPDYTISSVLDLPNILADLK</sequence>
<dbReference type="OMA" id="PQETHDT"/>
<dbReference type="InterPro" id="IPR006439">
    <property type="entry name" value="HAD-SF_hydro_IA"/>
</dbReference>
<reference evidence="4" key="4">
    <citation type="submission" date="2025-08" db="UniProtKB">
        <authorList>
            <consortium name="Ensembl"/>
        </authorList>
    </citation>
    <scope>IDENTIFICATION</scope>
</reference>
<dbReference type="GO" id="GO:0046380">
    <property type="term" value="P:N-acetylneuraminate biosynthetic process"/>
    <property type="evidence" value="ECO:0007669"/>
    <property type="project" value="TreeGrafter"/>
</dbReference>
<dbReference type="STRING" id="8005.ENSEEEP00000009115"/>
<dbReference type="InterPro" id="IPR036412">
    <property type="entry name" value="HAD-like_sf"/>
</dbReference>
<dbReference type="Gene3D" id="3.40.50.1000">
    <property type="entry name" value="HAD superfamily/HAD-like"/>
    <property type="match status" value="1"/>
</dbReference>
<dbReference type="SFLD" id="SFLDG01129">
    <property type="entry name" value="C1.5:_HAD__Beta-PGM__Phosphata"/>
    <property type="match status" value="1"/>
</dbReference>
<keyword evidence="2" id="KW-0378">Hydrolase</keyword>
<dbReference type="PANTHER" id="PTHR46470">
    <property type="entry name" value="N-ACYLNEURAMINATE-9-PHOSPHATASE"/>
    <property type="match status" value="1"/>
</dbReference>
<dbReference type="NCBIfam" id="TIGR01549">
    <property type="entry name" value="HAD-SF-IA-v1"/>
    <property type="match status" value="1"/>
</dbReference>
<dbReference type="GeneID" id="113579924"/>
<keyword evidence="5" id="KW-1185">Reference proteome</keyword>
<dbReference type="GO" id="GO:0050124">
    <property type="term" value="F:N-acylneuraminate-9-phosphatase activity"/>
    <property type="evidence" value="ECO:0007669"/>
    <property type="project" value="TreeGrafter"/>
</dbReference>